<evidence type="ECO:0000313" key="2">
    <source>
        <dbReference type="EMBL" id="KKF34252.1"/>
    </source>
</evidence>
<keyword evidence="1" id="KW-1133">Transmembrane helix</keyword>
<gene>
    <name evidence="2" type="ORF">SY86_25025</name>
</gene>
<organism evidence="2 3">
    <name type="scientific">Erwinia tracheiphila</name>
    <dbReference type="NCBI Taxonomy" id="65700"/>
    <lineage>
        <taxon>Bacteria</taxon>
        <taxon>Pseudomonadati</taxon>
        <taxon>Pseudomonadota</taxon>
        <taxon>Gammaproteobacteria</taxon>
        <taxon>Enterobacterales</taxon>
        <taxon>Erwiniaceae</taxon>
        <taxon>Erwinia</taxon>
    </lineage>
</organism>
<dbReference type="EMBL" id="JXNU01000005">
    <property type="protein sequence ID" value="KKF34252.1"/>
    <property type="molecule type" value="Genomic_DNA"/>
</dbReference>
<evidence type="ECO:0000256" key="1">
    <source>
        <dbReference type="SAM" id="Phobius"/>
    </source>
</evidence>
<keyword evidence="1" id="KW-0812">Transmembrane</keyword>
<dbReference type="Proteomes" id="UP000033924">
    <property type="component" value="Unassembled WGS sequence"/>
</dbReference>
<keyword evidence="1" id="KW-0472">Membrane</keyword>
<proteinExistence type="predicted"/>
<feature type="transmembrane region" description="Helical" evidence="1">
    <location>
        <begin position="12"/>
        <end position="37"/>
    </location>
</feature>
<evidence type="ECO:0000313" key="3">
    <source>
        <dbReference type="Proteomes" id="UP000033924"/>
    </source>
</evidence>
<protein>
    <submittedName>
        <fullName evidence="2">Uncharacterized protein</fullName>
    </submittedName>
</protein>
<sequence length="108" mass="12675">MRYFTNFSISAYFATIWIAGSEWHYFNCVICTGFAYLQKLGKRGEMSAIKASVINYSQQTKLKFSSAHNCDKLRTRPHIRELTIIGSYKNHFSHTLKTTMPRLFWKTH</sequence>
<reference evidence="2 3" key="1">
    <citation type="submission" date="2015-01" db="EMBL/GenBank/DDBJ databases">
        <title>Erwinia tracheiphila.</title>
        <authorList>
            <person name="Shapiro L.R."/>
        </authorList>
    </citation>
    <scope>NUCLEOTIDE SEQUENCE [LARGE SCALE GENOMIC DNA]</scope>
    <source>
        <strain evidence="2 3">BuffGH</strain>
    </source>
</reference>
<dbReference type="PATRIC" id="fig|65700.7.peg.6180"/>
<name>A0A0M2KAF1_9GAMM</name>
<dbReference type="AlphaFoldDB" id="A0A0M2KAF1"/>
<comment type="caution">
    <text evidence="2">The sequence shown here is derived from an EMBL/GenBank/DDBJ whole genome shotgun (WGS) entry which is preliminary data.</text>
</comment>
<keyword evidence="3" id="KW-1185">Reference proteome</keyword>
<accession>A0A0M2KAF1</accession>